<accession>A0A067Z6F8</accession>
<organism evidence="6 7">
    <name type="scientific">Gluconobacter oxydans DSM 3504</name>
    <dbReference type="NCBI Taxonomy" id="1288313"/>
    <lineage>
        <taxon>Bacteria</taxon>
        <taxon>Pseudomonadati</taxon>
        <taxon>Pseudomonadota</taxon>
        <taxon>Alphaproteobacteria</taxon>
        <taxon>Acetobacterales</taxon>
        <taxon>Acetobacteraceae</taxon>
        <taxon>Gluconobacter</taxon>
    </lineage>
</organism>
<feature type="transmembrane region" description="Helical" evidence="5">
    <location>
        <begin position="73"/>
        <end position="92"/>
    </location>
</feature>
<dbReference type="InterPro" id="IPR051598">
    <property type="entry name" value="TSUP/Inactive_protease-like"/>
</dbReference>
<keyword evidence="3 5" id="KW-1133">Transmembrane helix</keyword>
<name>A0A067Z6F8_GLUOY</name>
<keyword evidence="2 5" id="KW-0812">Transmembrane</keyword>
<dbReference type="AlphaFoldDB" id="A0A067Z6F8"/>
<feature type="transmembrane region" description="Helical" evidence="5">
    <location>
        <begin position="210"/>
        <end position="231"/>
    </location>
</feature>
<evidence type="ECO:0000313" key="6">
    <source>
        <dbReference type="EMBL" id="AHK71727.1"/>
    </source>
</evidence>
<dbReference type="RefSeq" id="WP_080691945.1">
    <property type="nucleotide sequence ID" value="NZ_CP004373.1"/>
</dbReference>
<dbReference type="KEGG" id="goy:GLS_c18530"/>
<dbReference type="Proteomes" id="UP000031656">
    <property type="component" value="Chromosome"/>
</dbReference>
<evidence type="ECO:0000256" key="4">
    <source>
        <dbReference type="ARBA" id="ARBA00023136"/>
    </source>
</evidence>
<dbReference type="PANTHER" id="PTHR43701">
    <property type="entry name" value="MEMBRANE TRANSPORTER PROTEIN MJ0441-RELATED"/>
    <property type="match status" value="1"/>
</dbReference>
<comment type="similarity">
    <text evidence="5">Belongs to the 4-toluene sulfonate uptake permease (TSUP) (TC 2.A.102) family.</text>
</comment>
<dbReference type="Pfam" id="PF01925">
    <property type="entry name" value="TauE"/>
    <property type="match status" value="1"/>
</dbReference>
<evidence type="ECO:0000313" key="7">
    <source>
        <dbReference type="Proteomes" id="UP000031656"/>
    </source>
</evidence>
<proteinExistence type="inferred from homology"/>
<evidence type="ECO:0000256" key="3">
    <source>
        <dbReference type="ARBA" id="ARBA00022989"/>
    </source>
</evidence>
<dbReference type="PANTHER" id="PTHR43701:SF2">
    <property type="entry name" value="MEMBRANE TRANSPORTER PROTEIN YJNA-RELATED"/>
    <property type="match status" value="1"/>
</dbReference>
<feature type="transmembrane region" description="Helical" evidence="5">
    <location>
        <begin position="104"/>
        <end position="126"/>
    </location>
</feature>
<keyword evidence="5" id="KW-1003">Cell membrane</keyword>
<dbReference type="InterPro" id="IPR002781">
    <property type="entry name" value="TM_pro_TauE-like"/>
</dbReference>
<comment type="subcellular location">
    <subcellularLocation>
        <location evidence="5">Cell membrane</location>
        <topology evidence="5">Multi-pass membrane protein</topology>
    </subcellularLocation>
    <subcellularLocation>
        <location evidence="1">Membrane</location>
        <topology evidence="1">Multi-pass membrane protein</topology>
    </subcellularLocation>
</comment>
<gene>
    <name evidence="6" type="ORF">GLS_c18530</name>
</gene>
<dbReference type="GeneID" id="56906069"/>
<dbReference type="GO" id="GO:0005886">
    <property type="term" value="C:plasma membrane"/>
    <property type="evidence" value="ECO:0007669"/>
    <property type="project" value="UniProtKB-SubCell"/>
</dbReference>
<evidence type="ECO:0000256" key="5">
    <source>
        <dbReference type="RuleBase" id="RU363041"/>
    </source>
</evidence>
<evidence type="ECO:0000256" key="1">
    <source>
        <dbReference type="ARBA" id="ARBA00004141"/>
    </source>
</evidence>
<feature type="transmembrane region" description="Helical" evidence="5">
    <location>
        <begin position="12"/>
        <end position="37"/>
    </location>
</feature>
<reference evidence="6 7" key="1">
    <citation type="journal article" date="2015" name="Appl. Microbiol. Biotechnol.">
        <title>The consequence of an additional NADH dehydrogenase paralog on the growth of Gluconobacter oxydans DSM3504.</title>
        <authorList>
            <person name="Kostner D."/>
            <person name="Luchterhand B."/>
            <person name="Junker A."/>
            <person name="Volland S."/>
            <person name="Daniel R."/>
            <person name="Buchs J."/>
            <person name="Liebl W."/>
            <person name="Ehrenreich A."/>
        </authorList>
    </citation>
    <scope>NUCLEOTIDE SEQUENCE [LARGE SCALE GENOMIC DNA]</scope>
    <source>
        <strain evidence="6">DSM 3504</strain>
    </source>
</reference>
<protein>
    <recommendedName>
        <fullName evidence="5">Probable membrane transporter protein</fullName>
    </recommendedName>
</protein>
<feature type="transmembrane region" description="Helical" evidence="5">
    <location>
        <begin position="146"/>
        <end position="171"/>
    </location>
</feature>
<dbReference type="HOGENOM" id="CLU_045498_1_0_5"/>
<sequence>MPHSWLYTLSGLLVGFLVGMTGVGGGSLMTPLLILLFGVKPQSAVGTDLLYAAITKIFGTALNRHHGVVRWRIVLLQMAGSLPAGLLCLIFLRHFGPSPFVSKLITEVLGVALLLTVPAILFKPWLQKWSIGAGTLRPQTVDVLTVVLGVVLGTLVTLSSVGAGAIGMAALTVLYPRVSTRELVATDIAHAVPLALLAGGGHWLQGAVDTVVLVELLMGSIPGILLGTLLAGRLPEDAQRWFLGILLAIIGLRMI</sequence>
<evidence type="ECO:0000256" key="2">
    <source>
        <dbReference type="ARBA" id="ARBA00022692"/>
    </source>
</evidence>
<keyword evidence="4 5" id="KW-0472">Membrane</keyword>
<dbReference type="EMBL" id="CP004373">
    <property type="protein sequence ID" value="AHK71727.1"/>
    <property type="molecule type" value="Genomic_DNA"/>
</dbReference>